<evidence type="ECO:0008006" key="3">
    <source>
        <dbReference type="Google" id="ProtNLM"/>
    </source>
</evidence>
<dbReference type="Proteomes" id="UP000004478">
    <property type="component" value="Unassembled WGS sequence"/>
</dbReference>
<dbReference type="EMBL" id="AMGM01000009">
    <property type="protein sequence ID" value="EKB50370.1"/>
    <property type="molecule type" value="Genomic_DNA"/>
</dbReference>
<keyword evidence="2" id="KW-1185">Reference proteome</keyword>
<sequence length="106" mass="12225">MSLRPVLIITYYWPPSAGSGVQRWLKFAKYLPDFGWEPVIFTPENPDFELQDLSLEKDISPQLEVIKFPIWEPYGVFRKLKGAPSGDPAKILEKKKNHFWTGLAFG</sequence>
<accession>K1L1U5</accession>
<protein>
    <recommendedName>
        <fullName evidence="3">Glycosyltransferase subfamily 4-like N-terminal domain-containing protein</fullName>
    </recommendedName>
</protein>
<proteinExistence type="predicted"/>
<dbReference type="RefSeq" id="WP_009183963.1">
    <property type="nucleotide sequence ID" value="NZ_AMGM01000009.1"/>
</dbReference>
<name>K1L1U5_CECL9</name>
<reference evidence="1 2" key="1">
    <citation type="journal article" date="2012" name="J. Bacteriol.">
        <title>Draft Genome Sequence of Cecembia lonarensis Strain LW9T, Isolated from Lonar Lake, a Haloalkaline Lake in India.</title>
        <authorList>
            <person name="Shivaji S."/>
            <person name="Ara S."/>
            <person name="Singh A."/>
            <person name="Pinnaka A.K."/>
        </authorList>
    </citation>
    <scope>NUCLEOTIDE SEQUENCE [LARGE SCALE GENOMIC DNA]</scope>
    <source>
        <strain evidence="1 2">LW9</strain>
    </source>
</reference>
<dbReference type="PATRIC" id="fig|1225176.3.peg.984"/>
<evidence type="ECO:0000313" key="2">
    <source>
        <dbReference type="Proteomes" id="UP000004478"/>
    </source>
</evidence>
<organism evidence="1 2">
    <name type="scientific">Cecembia lonarensis (strain CCUG 58316 / KCTC 22772 / LW9)</name>
    <dbReference type="NCBI Taxonomy" id="1225176"/>
    <lineage>
        <taxon>Bacteria</taxon>
        <taxon>Pseudomonadati</taxon>
        <taxon>Bacteroidota</taxon>
        <taxon>Cytophagia</taxon>
        <taxon>Cytophagales</taxon>
        <taxon>Cyclobacteriaceae</taxon>
        <taxon>Cecembia</taxon>
    </lineage>
</organism>
<evidence type="ECO:0000313" key="1">
    <source>
        <dbReference type="EMBL" id="EKB50370.1"/>
    </source>
</evidence>
<gene>
    <name evidence="1" type="ORF">B879_00919</name>
</gene>
<comment type="caution">
    <text evidence="1">The sequence shown here is derived from an EMBL/GenBank/DDBJ whole genome shotgun (WGS) entry which is preliminary data.</text>
</comment>
<dbReference type="AlphaFoldDB" id="K1L1U5"/>